<dbReference type="CDD" id="cd12276">
    <property type="entry name" value="RRM2_MEI2_EAR1_like"/>
    <property type="match status" value="1"/>
</dbReference>
<feature type="compositionally biased region" description="Pro residues" evidence="3">
    <location>
        <begin position="461"/>
        <end position="471"/>
    </location>
</feature>
<feature type="compositionally biased region" description="Basic and acidic residues" evidence="3">
    <location>
        <begin position="374"/>
        <end position="394"/>
    </location>
</feature>
<dbReference type="CDD" id="cd12524">
    <property type="entry name" value="RRM1_MEI2_like"/>
    <property type="match status" value="1"/>
</dbReference>
<feature type="compositionally biased region" description="Basic and acidic residues" evidence="3">
    <location>
        <begin position="238"/>
        <end position="252"/>
    </location>
</feature>
<dbReference type="GO" id="GO:0003723">
    <property type="term" value="F:RNA binding"/>
    <property type="evidence" value="ECO:0007669"/>
    <property type="project" value="UniProtKB-UniRule"/>
</dbReference>
<dbReference type="SMART" id="SM00360">
    <property type="entry name" value="RRM"/>
    <property type="match status" value="2"/>
</dbReference>
<feature type="region of interest" description="Disordered" evidence="3">
    <location>
        <begin position="340"/>
        <end position="642"/>
    </location>
</feature>
<gene>
    <name evidence="5" type="ORF">DFH08DRAFT_370433</name>
</gene>
<feature type="compositionally biased region" description="Pro residues" evidence="3">
    <location>
        <begin position="525"/>
        <end position="536"/>
    </location>
</feature>
<proteinExistence type="predicted"/>
<feature type="domain" description="RRM" evidence="4">
    <location>
        <begin position="166"/>
        <end position="239"/>
    </location>
</feature>
<feature type="compositionally biased region" description="Gly residues" evidence="3">
    <location>
        <begin position="401"/>
        <end position="416"/>
    </location>
</feature>
<dbReference type="InterPro" id="IPR034453">
    <property type="entry name" value="MEI2-like_RRM1"/>
</dbReference>
<dbReference type="InterPro" id="IPR035979">
    <property type="entry name" value="RBD_domain_sf"/>
</dbReference>
<organism evidence="5 6">
    <name type="scientific">Mycena albidolilacea</name>
    <dbReference type="NCBI Taxonomy" id="1033008"/>
    <lineage>
        <taxon>Eukaryota</taxon>
        <taxon>Fungi</taxon>
        <taxon>Dikarya</taxon>
        <taxon>Basidiomycota</taxon>
        <taxon>Agaricomycotina</taxon>
        <taxon>Agaricomycetes</taxon>
        <taxon>Agaricomycetidae</taxon>
        <taxon>Agaricales</taxon>
        <taxon>Marasmiineae</taxon>
        <taxon>Mycenaceae</taxon>
        <taxon>Mycena</taxon>
    </lineage>
</organism>
<dbReference type="Pfam" id="PF00076">
    <property type="entry name" value="RRM_1"/>
    <property type="match status" value="1"/>
</dbReference>
<accession>A0AAD7ALJ7</accession>
<keyword evidence="6" id="KW-1185">Reference proteome</keyword>
<feature type="compositionally biased region" description="Gly residues" evidence="3">
    <location>
        <begin position="340"/>
        <end position="373"/>
    </location>
</feature>
<evidence type="ECO:0000256" key="2">
    <source>
        <dbReference type="PROSITE-ProRule" id="PRU00176"/>
    </source>
</evidence>
<evidence type="ECO:0000256" key="3">
    <source>
        <dbReference type="SAM" id="MobiDB-lite"/>
    </source>
</evidence>
<dbReference type="AlphaFoldDB" id="A0AAD7ALJ7"/>
<evidence type="ECO:0000259" key="4">
    <source>
        <dbReference type="PROSITE" id="PS50102"/>
    </source>
</evidence>
<name>A0AAD7ALJ7_9AGAR</name>
<feature type="compositionally biased region" description="Low complexity" evidence="3">
    <location>
        <begin position="578"/>
        <end position="590"/>
    </location>
</feature>
<dbReference type="InterPro" id="IPR012677">
    <property type="entry name" value="Nucleotide-bd_a/b_plait_sf"/>
</dbReference>
<dbReference type="PANTHER" id="PTHR23189">
    <property type="entry name" value="RNA RECOGNITION MOTIF-CONTAINING"/>
    <property type="match status" value="1"/>
</dbReference>
<feature type="compositionally biased region" description="Low complexity" evidence="3">
    <location>
        <begin position="537"/>
        <end position="546"/>
    </location>
</feature>
<dbReference type="EMBL" id="JARIHO010000005">
    <property type="protein sequence ID" value="KAJ7361304.1"/>
    <property type="molecule type" value="Genomic_DNA"/>
</dbReference>
<keyword evidence="1 2" id="KW-0694">RNA-binding</keyword>
<feature type="compositionally biased region" description="Pro residues" evidence="3">
    <location>
        <begin position="591"/>
        <end position="620"/>
    </location>
</feature>
<feature type="compositionally biased region" description="Gly residues" evidence="3">
    <location>
        <begin position="442"/>
        <end position="460"/>
    </location>
</feature>
<sequence length="642" mass="68972">MNRHHPYGGGSFEMRRGAPPAGPGPDRPQRFSAPNHRGGRGFGRGRGGGYGGNASFDGNMSNGAYDQGPPADPSMAPYNNYEAPPPQDPYYQNNNNYGAGPQYPGNPAPSYDQGYDNGNYNEGSNFEDGFGRGAGRRPGGPVRKDRDDKVHDSIIEERIQRERPCRTLFIRNIKYETDSQDVRNIFEEHGEIKTFFDLISTRGMVFVTYFDLRAAERARDRLQGSEISGRPIDVHYSLPRDDHAKGGDRDKNQQLQGCLQVTLRSSQSGQPIDDNEVRHKFQQFGDVKSVKPVGDRPDSRYVEFYDTRACDEAYDRLRHQGLQDGVMDIVFAWDVNEGNGPQGYGDDGYRGGRGGRGGGRGNRGRGGGGGRGRGWNDDHGGRPDRRNRFDDDYNNHNNNYRGGGPPGGGGGGGGGRPYNNNNNGYDGRGPGPSPGPGPGPGPYGGGYGGGINHGGPGPGNYGPPPPAPPPVALNQQQTDERLEQARKVQALLAALKPPEGGAPAAAPPPVAPPPMQMQPPYGGYGPPPPGAMPQPPYGALQTNPYGMGPPPPQPQPGQPPQNPAAMQTLPPHILALLQQAQQQQQQQQQQPPGPYNMPGMPPAGMPGPPPPMMNTPPPNGNPQQYQQLLYHLRAQAGASPQK</sequence>
<dbReference type="InterPro" id="IPR000504">
    <property type="entry name" value="RRM_dom"/>
</dbReference>
<dbReference type="PROSITE" id="PS50102">
    <property type="entry name" value="RRM"/>
    <property type="match status" value="1"/>
</dbReference>
<feature type="compositionally biased region" description="Pro residues" evidence="3">
    <location>
        <begin position="547"/>
        <end position="562"/>
    </location>
</feature>
<comment type="caution">
    <text evidence="5">The sequence shown here is derived from an EMBL/GenBank/DDBJ whole genome shotgun (WGS) entry which is preliminary data.</text>
</comment>
<dbReference type="Gene3D" id="3.30.70.330">
    <property type="match status" value="2"/>
</dbReference>
<reference evidence="5" key="1">
    <citation type="submission" date="2023-03" db="EMBL/GenBank/DDBJ databases">
        <title>Massive genome expansion in bonnet fungi (Mycena s.s.) driven by repeated elements and novel gene families across ecological guilds.</title>
        <authorList>
            <consortium name="Lawrence Berkeley National Laboratory"/>
            <person name="Harder C.B."/>
            <person name="Miyauchi S."/>
            <person name="Viragh M."/>
            <person name="Kuo A."/>
            <person name="Thoen E."/>
            <person name="Andreopoulos B."/>
            <person name="Lu D."/>
            <person name="Skrede I."/>
            <person name="Drula E."/>
            <person name="Henrissat B."/>
            <person name="Morin E."/>
            <person name="Kohler A."/>
            <person name="Barry K."/>
            <person name="LaButti K."/>
            <person name="Morin E."/>
            <person name="Salamov A."/>
            <person name="Lipzen A."/>
            <person name="Mereny Z."/>
            <person name="Hegedus B."/>
            <person name="Baldrian P."/>
            <person name="Stursova M."/>
            <person name="Weitz H."/>
            <person name="Taylor A."/>
            <person name="Grigoriev I.V."/>
            <person name="Nagy L.G."/>
            <person name="Martin F."/>
            <person name="Kauserud H."/>
        </authorList>
    </citation>
    <scope>NUCLEOTIDE SEQUENCE</scope>
    <source>
        <strain evidence="5">CBHHK002</strain>
    </source>
</reference>
<dbReference type="Proteomes" id="UP001218218">
    <property type="component" value="Unassembled WGS sequence"/>
</dbReference>
<evidence type="ECO:0000313" key="5">
    <source>
        <dbReference type="EMBL" id="KAJ7361304.1"/>
    </source>
</evidence>
<dbReference type="SUPFAM" id="SSF54928">
    <property type="entry name" value="RNA-binding domain, RBD"/>
    <property type="match status" value="1"/>
</dbReference>
<feature type="region of interest" description="Disordered" evidence="3">
    <location>
        <begin position="233"/>
        <end position="252"/>
    </location>
</feature>
<protein>
    <recommendedName>
        <fullName evidence="4">RRM domain-containing protein</fullName>
    </recommendedName>
</protein>
<feature type="compositionally biased region" description="Pro residues" evidence="3">
    <location>
        <begin position="505"/>
        <end position="517"/>
    </location>
</feature>
<feature type="compositionally biased region" description="Pro residues" evidence="3">
    <location>
        <begin position="431"/>
        <end position="441"/>
    </location>
</feature>
<evidence type="ECO:0000313" key="6">
    <source>
        <dbReference type="Proteomes" id="UP001218218"/>
    </source>
</evidence>
<evidence type="ECO:0000256" key="1">
    <source>
        <dbReference type="ARBA" id="ARBA00022884"/>
    </source>
</evidence>
<feature type="compositionally biased region" description="Gly residues" evidence="3">
    <location>
        <begin position="40"/>
        <end position="52"/>
    </location>
</feature>
<feature type="region of interest" description="Disordered" evidence="3">
    <location>
        <begin position="1"/>
        <end position="149"/>
    </location>
</feature>